<evidence type="ECO:0008006" key="3">
    <source>
        <dbReference type="Google" id="ProtNLM"/>
    </source>
</evidence>
<sequence length="235" mass="25955">MSLQSVTISDQVDWLAIPTPGPDSSLKEYLPRGFAAYLKILTPLGIDRRIPLNNYSFSSRSIDALNNRVNFWNTYRIVGGRPAPENLEPISYRELAASLGVAYDASFDAAAISRQYNGYWPPNLGGSDTLEAAFSQKLVAALGAATPTYFYGSLDDGNYHFTADNDLTDWLELGVAADLGPVFQRDRDYPSYAFAADHSWCLRHPEDAGWLLLGCSTQLRESLHTCAALELFDLT</sequence>
<name>A0ABS8AAR1_9BACT</name>
<organism evidence="1 2">
    <name type="scientific">Hymenobacter nitidus</name>
    <dbReference type="NCBI Taxonomy" id="2880929"/>
    <lineage>
        <taxon>Bacteria</taxon>
        <taxon>Pseudomonadati</taxon>
        <taxon>Bacteroidota</taxon>
        <taxon>Cytophagia</taxon>
        <taxon>Cytophagales</taxon>
        <taxon>Hymenobacteraceae</taxon>
        <taxon>Hymenobacter</taxon>
    </lineage>
</organism>
<accession>A0ABS8AAR1</accession>
<proteinExistence type="predicted"/>
<gene>
    <name evidence="1" type="ORF">LGH70_07750</name>
</gene>
<evidence type="ECO:0000313" key="2">
    <source>
        <dbReference type="Proteomes" id="UP001165297"/>
    </source>
</evidence>
<keyword evidence="2" id="KW-1185">Reference proteome</keyword>
<protein>
    <recommendedName>
        <fullName evidence="3">SMI1/KNR4 family protein</fullName>
    </recommendedName>
</protein>
<reference evidence="1" key="1">
    <citation type="submission" date="2021-10" db="EMBL/GenBank/DDBJ databases">
        <authorList>
            <person name="Dean J.D."/>
            <person name="Kim M.K."/>
            <person name="Newey C.N."/>
            <person name="Stoker T.S."/>
            <person name="Thompson D.W."/>
            <person name="Grose J.H."/>
        </authorList>
    </citation>
    <scope>NUCLEOTIDE SEQUENCE</scope>
    <source>
        <strain evidence="1">BT635</strain>
    </source>
</reference>
<evidence type="ECO:0000313" key="1">
    <source>
        <dbReference type="EMBL" id="MCB2377470.1"/>
    </source>
</evidence>
<comment type="caution">
    <text evidence="1">The sequence shown here is derived from an EMBL/GenBank/DDBJ whole genome shotgun (WGS) entry which is preliminary data.</text>
</comment>
<dbReference type="Proteomes" id="UP001165297">
    <property type="component" value="Unassembled WGS sequence"/>
</dbReference>
<dbReference type="EMBL" id="JAJADQ010000003">
    <property type="protein sequence ID" value="MCB2377470.1"/>
    <property type="molecule type" value="Genomic_DNA"/>
</dbReference>
<dbReference type="RefSeq" id="WP_226184440.1">
    <property type="nucleotide sequence ID" value="NZ_JAJADQ010000003.1"/>
</dbReference>